<evidence type="ECO:0000313" key="2">
    <source>
        <dbReference type="EMBL" id="QJW97671.1"/>
    </source>
</evidence>
<dbReference type="AlphaFoldDB" id="A0A6M5YWJ4"/>
<protein>
    <recommendedName>
        <fullName evidence="1">Endonuclease/exonuclease/phosphatase domain-containing protein</fullName>
    </recommendedName>
</protein>
<reference evidence="3" key="1">
    <citation type="submission" date="2020-05" db="EMBL/GenBank/DDBJ databases">
        <title>Frigoriglobus tundricola gen. nov., sp. nov., a psychrotolerant cellulolytic planctomycete of the family Gemmataceae with two divergent copies of 16S rRNA gene.</title>
        <authorList>
            <person name="Kulichevskaya I.S."/>
            <person name="Ivanova A.A."/>
            <person name="Naumoff D.G."/>
            <person name="Beletsky A.V."/>
            <person name="Rijpstra W.I.C."/>
            <person name="Sinninghe Damste J.S."/>
            <person name="Mardanov A.V."/>
            <person name="Ravin N.V."/>
            <person name="Dedysh S.N."/>
        </authorList>
    </citation>
    <scope>NUCLEOTIDE SEQUENCE [LARGE SCALE GENOMIC DNA]</scope>
    <source>
        <strain evidence="3">PL17</strain>
    </source>
</reference>
<organism evidence="2 3">
    <name type="scientific">Frigoriglobus tundricola</name>
    <dbReference type="NCBI Taxonomy" id="2774151"/>
    <lineage>
        <taxon>Bacteria</taxon>
        <taxon>Pseudomonadati</taxon>
        <taxon>Planctomycetota</taxon>
        <taxon>Planctomycetia</taxon>
        <taxon>Gemmatales</taxon>
        <taxon>Gemmataceae</taxon>
        <taxon>Frigoriglobus</taxon>
    </lineage>
</organism>
<dbReference type="Proteomes" id="UP000503447">
    <property type="component" value="Chromosome"/>
</dbReference>
<sequence length="221" mass="24552">MRGKFLFWNIRRAQGSRLTACLTRLAGFGTDVFLFEECPADATPVLTALNAQQTNRYTVVASQSSRVRFFVRQTGPFDGATWHDPFFDAVSDRITALECQPRGALSVLIIGAHLDSPANGLSADDRAEWARDLAQDVRTVEGDIGHTRTILVGDLNMNPFDGGLVQTTALHAAMTRHLTGIVVRHEARTRNPVFYNPMWSCFGDRPAMRIQPRGRRRPPGT</sequence>
<accession>A0A6M5YWJ4</accession>
<evidence type="ECO:0000313" key="3">
    <source>
        <dbReference type="Proteomes" id="UP000503447"/>
    </source>
</evidence>
<dbReference type="Pfam" id="PF03372">
    <property type="entry name" value="Exo_endo_phos"/>
    <property type="match status" value="1"/>
</dbReference>
<evidence type="ECO:0000259" key="1">
    <source>
        <dbReference type="Pfam" id="PF03372"/>
    </source>
</evidence>
<dbReference type="InterPro" id="IPR005135">
    <property type="entry name" value="Endo/exonuclease/phosphatase"/>
</dbReference>
<name>A0A6M5YWJ4_9BACT</name>
<proteinExistence type="predicted"/>
<dbReference type="InterPro" id="IPR036691">
    <property type="entry name" value="Endo/exonu/phosph_ase_sf"/>
</dbReference>
<dbReference type="Gene3D" id="3.60.10.10">
    <property type="entry name" value="Endonuclease/exonuclease/phosphatase"/>
    <property type="match status" value="1"/>
</dbReference>
<dbReference type="GO" id="GO:0003824">
    <property type="term" value="F:catalytic activity"/>
    <property type="evidence" value="ECO:0007669"/>
    <property type="project" value="InterPro"/>
</dbReference>
<dbReference type="SUPFAM" id="SSF56219">
    <property type="entry name" value="DNase I-like"/>
    <property type="match status" value="1"/>
</dbReference>
<feature type="domain" description="Endonuclease/exonuclease/phosphatase" evidence="1">
    <location>
        <begin position="7"/>
        <end position="184"/>
    </location>
</feature>
<dbReference type="EMBL" id="CP053452">
    <property type="protein sequence ID" value="QJW97671.1"/>
    <property type="molecule type" value="Genomic_DNA"/>
</dbReference>
<keyword evidence="3" id="KW-1185">Reference proteome</keyword>
<gene>
    <name evidence="2" type="ORF">FTUN_5248</name>
</gene>
<dbReference type="RefSeq" id="WP_171473000.1">
    <property type="nucleotide sequence ID" value="NZ_CP053452.2"/>
</dbReference>
<dbReference type="KEGG" id="ftj:FTUN_5248"/>